<dbReference type="PANTHER" id="PTHR43198">
    <property type="entry name" value="BIFUNCTIONAL TH2 PROTEIN"/>
    <property type="match status" value="1"/>
</dbReference>
<feature type="domain" description="Thiaminase-2/PQQC" evidence="2">
    <location>
        <begin position="199"/>
        <end position="358"/>
    </location>
</feature>
<dbReference type="InterPro" id="IPR004305">
    <property type="entry name" value="Thiaminase-2/PQQC"/>
</dbReference>
<dbReference type="Pfam" id="PF03070">
    <property type="entry name" value="TENA_THI-4"/>
    <property type="match status" value="1"/>
</dbReference>
<evidence type="ECO:0000259" key="2">
    <source>
        <dbReference type="Pfam" id="PF03070"/>
    </source>
</evidence>
<gene>
    <name evidence="3" type="ORF">CQW23_27157</name>
</gene>
<dbReference type="PANTHER" id="PTHR43198:SF6">
    <property type="entry name" value="BIFUNCTIONAL TENA-E PROTEIN-RELATED"/>
    <property type="match status" value="1"/>
</dbReference>
<sequence>MMKLEYWMLSNMFTGAIAAQGLLKRIYSVLNNPKHMVPTWPETEARLLVTRFLKSFIATGYIILYIFCIQPVRRRGYDVHIRRNKEECSLKVYLRVHSPQFHWKVETQGDLGLADAFIHGDFSSFDKNNGLLNLFMIFVNNRDLKASVTRSSKRRNGRFLIEKVSHQQTKYAQLRVQQAGLQEREYVFEKRALAPLAASVLVKAWKESVDSCDVEVILAGLGYLNDEICWLKQEAPKWHITLTSVVLDHKPLLDYFRFFERLIRSPDVKYADAVTILWAVESVYHNGFVHCLEEGNNTPEEMKEGCKIWGNENIKQYCQSLENIANKKLEEASNEQVSKTEVLILDFLENIVRYWNTNLGET</sequence>
<dbReference type="GO" id="GO:0006772">
    <property type="term" value="P:thiamine metabolic process"/>
    <property type="evidence" value="ECO:0007669"/>
    <property type="project" value="UniProtKB-ARBA"/>
</dbReference>
<keyword evidence="1" id="KW-1133">Transmembrane helix</keyword>
<accession>A0A2G2VCV5</accession>
<organism evidence="3 4">
    <name type="scientific">Capsicum baccatum</name>
    <name type="common">Peruvian pepper</name>
    <dbReference type="NCBI Taxonomy" id="33114"/>
    <lineage>
        <taxon>Eukaryota</taxon>
        <taxon>Viridiplantae</taxon>
        <taxon>Streptophyta</taxon>
        <taxon>Embryophyta</taxon>
        <taxon>Tracheophyta</taxon>
        <taxon>Spermatophyta</taxon>
        <taxon>Magnoliopsida</taxon>
        <taxon>eudicotyledons</taxon>
        <taxon>Gunneridae</taxon>
        <taxon>Pentapetalae</taxon>
        <taxon>asterids</taxon>
        <taxon>lamiids</taxon>
        <taxon>Solanales</taxon>
        <taxon>Solanaceae</taxon>
        <taxon>Solanoideae</taxon>
        <taxon>Capsiceae</taxon>
        <taxon>Capsicum</taxon>
    </lineage>
</organism>
<dbReference type="STRING" id="33114.A0A2G2VCV5"/>
<dbReference type="AlphaFoldDB" id="A0A2G2VCV5"/>
<dbReference type="InterPro" id="IPR016084">
    <property type="entry name" value="Haem_Oase-like_multi-hlx"/>
</dbReference>
<dbReference type="GO" id="GO:0005829">
    <property type="term" value="C:cytosol"/>
    <property type="evidence" value="ECO:0007669"/>
    <property type="project" value="TreeGrafter"/>
</dbReference>
<comment type="caution">
    <text evidence="3">The sequence shown here is derived from an EMBL/GenBank/DDBJ whole genome shotgun (WGS) entry which is preliminary data.</text>
</comment>
<dbReference type="OrthoDB" id="37730at2759"/>
<dbReference type="EMBL" id="MLFT02000012">
    <property type="protein sequence ID" value="PHT30820.1"/>
    <property type="molecule type" value="Genomic_DNA"/>
</dbReference>
<keyword evidence="4" id="KW-1185">Reference proteome</keyword>
<name>A0A2G2VCV5_CAPBA</name>
<reference evidence="4" key="2">
    <citation type="journal article" date="2017" name="J. Anim. Genet.">
        <title>Multiple reference genome sequences of hot pepper reveal the massive evolution of plant disease resistance genes by retroduplication.</title>
        <authorList>
            <person name="Kim S."/>
            <person name="Park J."/>
            <person name="Yeom S.-I."/>
            <person name="Kim Y.-M."/>
            <person name="Seo E."/>
            <person name="Kim K.-T."/>
            <person name="Kim M.-S."/>
            <person name="Lee J.M."/>
            <person name="Cheong K."/>
            <person name="Shin H.-S."/>
            <person name="Kim S.-B."/>
            <person name="Han K."/>
            <person name="Lee J."/>
            <person name="Park M."/>
            <person name="Lee H.-A."/>
            <person name="Lee H.-Y."/>
            <person name="Lee Y."/>
            <person name="Oh S."/>
            <person name="Lee J.H."/>
            <person name="Choi E."/>
            <person name="Choi E."/>
            <person name="Lee S.E."/>
            <person name="Jeon J."/>
            <person name="Kim H."/>
            <person name="Choi G."/>
            <person name="Song H."/>
            <person name="Lee J."/>
            <person name="Lee S.-C."/>
            <person name="Kwon J.-K."/>
            <person name="Lee H.-Y."/>
            <person name="Koo N."/>
            <person name="Hong Y."/>
            <person name="Kim R.W."/>
            <person name="Kang W.-H."/>
            <person name="Huh J.H."/>
            <person name="Kang B.-C."/>
            <person name="Yang T.-J."/>
            <person name="Lee Y.-H."/>
            <person name="Bennetzen J.L."/>
            <person name="Choi D."/>
        </authorList>
    </citation>
    <scope>NUCLEOTIDE SEQUENCE [LARGE SCALE GENOMIC DNA]</scope>
    <source>
        <strain evidence="4">cv. PBC81</strain>
    </source>
</reference>
<keyword evidence="1" id="KW-0812">Transmembrane</keyword>
<dbReference type="Gene3D" id="1.20.910.10">
    <property type="entry name" value="Heme oxygenase-like"/>
    <property type="match status" value="1"/>
</dbReference>
<evidence type="ECO:0000313" key="4">
    <source>
        <dbReference type="Proteomes" id="UP000224567"/>
    </source>
</evidence>
<protein>
    <submittedName>
        <fullName evidence="3">Bifunctional TENA-E protein</fullName>
    </submittedName>
</protein>
<feature type="transmembrane region" description="Helical" evidence="1">
    <location>
        <begin position="52"/>
        <end position="72"/>
    </location>
</feature>
<dbReference type="Proteomes" id="UP000224567">
    <property type="component" value="Unassembled WGS sequence"/>
</dbReference>
<proteinExistence type="predicted"/>
<keyword evidence="1" id="KW-0472">Membrane</keyword>
<evidence type="ECO:0000313" key="3">
    <source>
        <dbReference type="EMBL" id="PHT30820.1"/>
    </source>
</evidence>
<dbReference type="InterPro" id="IPR050967">
    <property type="entry name" value="Thiamine_Salvage_TenA"/>
</dbReference>
<reference evidence="3 4" key="1">
    <citation type="journal article" date="2017" name="Genome Biol.">
        <title>New reference genome sequences of hot pepper reveal the massive evolution of plant disease-resistance genes by retroduplication.</title>
        <authorList>
            <person name="Kim S."/>
            <person name="Park J."/>
            <person name="Yeom S.I."/>
            <person name="Kim Y.M."/>
            <person name="Seo E."/>
            <person name="Kim K.T."/>
            <person name="Kim M.S."/>
            <person name="Lee J.M."/>
            <person name="Cheong K."/>
            <person name="Shin H.S."/>
            <person name="Kim S.B."/>
            <person name="Han K."/>
            <person name="Lee J."/>
            <person name="Park M."/>
            <person name="Lee H.A."/>
            <person name="Lee H.Y."/>
            <person name="Lee Y."/>
            <person name="Oh S."/>
            <person name="Lee J.H."/>
            <person name="Choi E."/>
            <person name="Choi E."/>
            <person name="Lee S.E."/>
            <person name="Jeon J."/>
            <person name="Kim H."/>
            <person name="Choi G."/>
            <person name="Song H."/>
            <person name="Lee J."/>
            <person name="Lee S.C."/>
            <person name="Kwon J.K."/>
            <person name="Lee H.Y."/>
            <person name="Koo N."/>
            <person name="Hong Y."/>
            <person name="Kim R.W."/>
            <person name="Kang W.H."/>
            <person name="Huh J.H."/>
            <person name="Kang B.C."/>
            <person name="Yang T.J."/>
            <person name="Lee Y.H."/>
            <person name="Bennetzen J.L."/>
            <person name="Choi D."/>
        </authorList>
    </citation>
    <scope>NUCLEOTIDE SEQUENCE [LARGE SCALE GENOMIC DNA]</scope>
    <source>
        <strain evidence="4">cv. PBC81</strain>
    </source>
</reference>
<dbReference type="SUPFAM" id="SSF48613">
    <property type="entry name" value="Heme oxygenase-like"/>
    <property type="match status" value="1"/>
</dbReference>
<evidence type="ECO:0000256" key="1">
    <source>
        <dbReference type="SAM" id="Phobius"/>
    </source>
</evidence>